<keyword evidence="2" id="KW-0732">Signal</keyword>
<dbReference type="KEGG" id="bbes:BESB_054380"/>
<keyword evidence="4" id="KW-1185">Reference proteome</keyword>
<feature type="chain" id="PRO_5012337644" description="Transmembrane protein" evidence="2">
    <location>
        <begin position="26"/>
        <end position="364"/>
    </location>
</feature>
<evidence type="ECO:0000256" key="2">
    <source>
        <dbReference type="SAM" id="SignalP"/>
    </source>
</evidence>
<gene>
    <name evidence="3" type="ORF">BESB_054380</name>
</gene>
<evidence type="ECO:0000313" key="3">
    <source>
        <dbReference type="EMBL" id="PFH35787.1"/>
    </source>
</evidence>
<name>A0A2A9MJL4_BESBE</name>
<feature type="signal peptide" evidence="2">
    <location>
        <begin position="1"/>
        <end position="25"/>
    </location>
</feature>
<evidence type="ECO:0008006" key="5">
    <source>
        <dbReference type="Google" id="ProtNLM"/>
    </source>
</evidence>
<organism evidence="3 4">
    <name type="scientific">Besnoitia besnoiti</name>
    <name type="common">Apicomplexan protozoan</name>
    <dbReference type="NCBI Taxonomy" id="94643"/>
    <lineage>
        <taxon>Eukaryota</taxon>
        <taxon>Sar</taxon>
        <taxon>Alveolata</taxon>
        <taxon>Apicomplexa</taxon>
        <taxon>Conoidasida</taxon>
        <taxon>Coccidia</taxon>
        <taxon>Eucoccidiorida</taxon>
        <taxon>Eimeriorina</taxon>
        <taxon>Sarcocystidae</taxon>
        <taxon>Besnoitia</taxon>
    </lineage>
</organism>
<dbReference type="RefSeq" id="XP_029219796.1">
    <property type="nucleotide sequence ID" value="XM_029363873.1"/>
</dbReference>
<reference evidence="3 4" key="1">
    <citation type="submission" date="2017-09" db="EMBL/GenBank/DDBJ databases">
        <title>Genome sequencing of Besnoitia besnoiti strain Bb-Ger1.</title>
        <authorList>
            <person name="Schares G."/>
            <person name="Venepally P."/>
            <person name="Lorenzi H.A."/>
        </authorList>
    </citation>
    <scope>NUCLEOTIDE SEQUENCE [LARGE SCALE GENOMIC DNA]</scope>
    <source>
        <strain evidence="3 4">Bb-Ger1</strain>
    </source>
</reference>
<feature type="compositionally biased region" description="Basic residues" evidence="1">
    <location>
        <begin position="117"/>
        <end position="130"/>
    </location>
</feature>
<evidence type="ECO:0000313" key="4">
    <source>
        <dbReference type="Proteomes" id="UP000224006"/>
    </source>
</evidence>
<feature type="region of interest" description="Disordered" evidence="1">
    <location>
        <begin position="87"/>
        <end position="147"/>
    </location>
</feature>
<dbReference type="EMBL" id="NWUJ01000004">
    <property type="protein sequence ID" value="PFH35787.1"/>
    <property type="molecule type" value="Genomic_DNA"/>
</dbReference>
<sequence length="364" mass="38557">MARLACVSVPTIFIFLSVAFTSLRPLDTDRLAGGDNSIHAPHLVFGTAKIRGPLARAARRGITQLGRNVTKSVRRIGRRAGLRILQEEREPEVDSRPLAHGKPTAAVAPAEGFLGKGRSKHHKSRPLSSHKGKDATVPDSSSSTAHHMPTHVSALEHAHHHETAKVIKKQRPRYIGQTTVIVDKDARASKDGGISRPPRKLQTVYTPIKTPASVTPVQSASYPSAAGPSDFARRVLGYSQQMQGPAQNGAVFPVYDVVGSAASVVNGMGLPSYSSNPPAPSGTDVFAQRGMPSYGYPIFPQDGLTSVANSLVQTLAAGPQSLLRSPSDAPVATDFWGLGELGNVITRNTNNLLQAVGIGAFGGW</sequence>
<comment type="caution">
    <text evidence="3">The sequence shown here is derived from an EMBL/GenBank/DDBJ whole genome shotgun (WGS) entry which is preliminary data.</text>
</comment>
<proteinExistence type="predicted"/>
<dbReference type="OrthoDB" id="329826at2759"/>
<protein>
    <recommendedName>
        <fullName evidence="5">Transmembrane protein</fullName>
    </recommendedName>
</protein>
<dbReference type="AlphaFoldDB" id="A0A2A9MJL4"/>
<dbReference type="VEuPathDB" id="ToxoDB:BESB_054380"/>
<feature type="compositionally biased region" description="Basic and acidic residues" evidence="1">
    <location>
        <begin position="87"/>
        <end position="97"/>
    </location>
</feature>
<evidence type="ECO:0000256" key="1">
    <source>
        <dbReference type="SAM" id="MobiDB-lite"/>
    </source>
</evidence>
<dbReference type="GeneID" id="40310367"/>
<accession>A0A2A9MJL4</accession>
<dbReference type="Proteomes" id="UP000224006">
    <property type="component" value="Chromosome IV"/>
</dbReference>